<comment type="subcellular location">
    <subcellularLocation>
        <location evidence="1 10">Secreted</location>
    </subcellularLocation>
</comment>
<keyword evidence="3" id="KW-0217">Developmental protein</keyword>
<dbReference type="InterPro" id="IPR020089">
    <property type="entry name" value="PTN/MK_N_dom"/>
</dbReference>
<keyword evidence="4 10" id="KW-0964">Secreted</keyword>
<dbReference type="InterPro" id="IPR000762">
    <property type="entry name" value="Midkine_heparin-bd_GF"/>
</dbReference>
<dbReference type="AlphaFoldDB" id="A0A060WT80"/>
<evidence type="ECO:0000256" key="9">
    <source>
        <dbReference type="ARBA" id="ARBA00023246"/>
    </source>
</evidence>
<evidence type="ECO:0000256" key="7">
    <source>
        <dbReference type="ARBA" id="ARBA00023030"/>
    </source>
</evidence>
<reference evidence="13" key="1">
    <citation type="journal article" date="2014" name="Nat. Commun.">
        <title>The rainbow trout genome provides novel insights into evolution after whole-genome duplication in vertebrates.</title>
        <authorList>
            <person name="Berthelot C."/>
            <person name="Brunet F."/>
            <person name="Chalopin D."/>
            <person name="Juanchich A."/>
            <person name="Bernard M."/>
            <person name="Noel B."/>
            <person name="Bento P."/>
            <person name="Da Silva C."/>
            <person name="Labadie K."/>
            <person name="Alberti A."/>
            <person name="Aury J.M."/>
            <person name="Louis A."/>
            <person name="Dehais P."/>
            <person name="Bardou P."/>
            <person name="Montfort J."/>
            <person name="Klopp C."/>
            <person name="Cabau C."/>
            <person name="Gaspin C."/>
            <person name="Thorgaard G.H."/>
            <person name="Boussaha M."/>
            <person name="Quillet E."/>
            <person name="Guyomard R."/>
            <person name="Galiana D."/>
            <person name="Bobe J."/>
            <person name="Volff J.N."/>
            <person name="Genet C."/>
            <person name="Wincker P."/>
            <person name="Jaillon O."/>
            <person name="Roest Crollius H."/>
            <person name="Guiguen Y."/>
        </authorList>
    </citation>
    <scope>NUCLEOTIDE SEQUENCE [LARGE SCALE GENOMIC DNA]</scope>
</reference>
<dbReference type="Gene3D" id="2.30.90.10">
    <property type="entry name" value="Heparin-binding Growth Factor, Midkine, Chain A- C-terminal Domain"/>
    <property type="match status" value="1"/>
</dbReference>
<protein>
    <recommendedName>
        <fullName evidence="10">Midkine</fullName>
        <shortName evidence="10">MK</shortName>
    </recommendedName>
</protein>
<dbReference type="SMART" id="SM00193">
    <property type="entry name" value="PTN"/>
    <property type="match status" value="1"/>
</dbReference>
<sequence>MLFTLFLCSLICCRCSEQVHALVGWEVRITHKPNLQFVLRTIKYHIATDWVFTLYSQTLKVNFEYTVLRLLTMGGRFKKKRCFHIPTRASLMQGVFSMTLVLLVALMVTAEAAHKHGDKKGQKAKEGGKAECAEKRFGKCVPNAGDCGDGFREATCSEHTTKHKCNIPCNWKKAFGADCKYRFTNWGECDTTTGTKSRSGTLKKDLFKLDCEATITVTKPCSSKPKGKGGKGKRTE</sequence>
<evidence type="ECO:0000256" key="3">
    <source>
        <dbReference type="ARBA" id="ARBA00022473"/>
    </source>
</evidence>
<dbReference type="InterPro" id="IPR020090">
    <property type="entry name" value="PTN/MK_C_dom"/>
</dbReference>
<evidence type="ECO:0000256" key="2">
    <source>
        <dbReference type="ARBA" id="ARBA00005403"/>
    </source>
</evidence>
<evidence type="ECO:0000313" key="13">
    <source>
        <dbReference type="EMBL" id="CDQ70371.1"/>
    </source>
</evidence>
<keyword evidence="9 10" id="KW-0497">Mitogen</keyword>
<feature type="chain" id="PRO_5041514586" description="Midkine" evidence="10">
    <location>
        <begin position="22"/>
        <end position="236"/>
    </location>
</feature>
<evidence type="ECO:0000313" key="14">
    <source>
        <dbReference type="Proteomes" id="UP000193380"/>
    </source>
</evidence>
<evidence type="ECO:0000259" key="11">
    <source>
        <dbReference type="Pfam" id="PF01091"/>
    </source>
</evidence>
<reference evidence="13" key="2">
    <citation type="submission" date="2014-03" db="EMBL/GenBank/DDBJ databases">
        <authorList>
            <person name="Genoscope - CEA"/>
        </authorList>
    </citation>
    <scope>NUCLEOTIDE SEQUENCE</scope>
</reference>
<name>A0A060WT80_ONCMY</name>
<dbReference type="GO" id="GO:0008201">
    <property type="term" value="F:heparin binding"/>
    <property type="evidence" value="ECO:0007669"/>
    <property type="project" value="UniProtKB-UniRule"/>
</dbReference>
<dbReference type="FunFam" id="2.30.90.10:FF:000001">
    <property type="entry name" value="Pleiotrophin"/>
    <property type="match status" value="1"/>
</dbReference>
<dbReference type="GO" id="GO:0051781">
    <property type="term" value="P:positive regulation of cell division"/>
    <property type="evidence" value="ECO:0007669"/>
    <property type="project" value="UniProtKB-UniRule"/>
</dbReference>
<dbReference type="Pfam" id="PF01091">
    <property type="entry name" value="PTN_MK_C"/>
    <property type="match status" value="1"/>
</dbReference>
<dbReference type="PANTHER" id="PTHR13850:SF2">
    <property type="entry name" value="MIDKINE"/>
    <property type="match status" value="1"/>
</dbReference>
<dbReference type="InterPro" id="IPR037122">
    <property type="entry name" value="PTN/MK_N_dom_sf"/>
</dbReference>
<comment type="similarity">
    <text evidence="2 10">Belongs to the pleiotrophin family.</text>
</comment>
<keyword evidence="5 10" id="KW-0358">Heparin-binding</keyword>
<evidence type="ECO:0000256" key="6">
    <source>
        <dbReference type="ARBA" id="ARBA00022729"/>
    </source>
</evidence>
<organism evidence="13 14">
    <name type="scientific">Oncorhynchus mykiss</name>
    <name type="common">Rainbow trout</name>
    <name type="synonym">Salmo gairdneri</name>
    <dbReference type="NCBI Taxonomy" id="8022"/>
    <lineage>
        <taxon>Eukaryota</taxon>
        <taxon>Metazoa</taxon>
        <taxon>Chordata</taxon>
        <taxon>Craniata</taxon>
        <taxon>Vertebrata</taxon>
        <taxon>Euteleostomi</taxon>
        <taxon>Actinopterygii</taxon>
        <taxon>Neopterygii</taxon>
        <taxon>Teleostei</taxon>
        <taxon>Protacanthopterygii</taxon>
        <taxon>Salmoniformes</taxon>
        <taxon>Salmonidae</taxon>
        <taxon>Salmoninae</taxon>
        <taxon>Oncorhynchus</taxon>
    </lineage>
</organism>
<dbReference type="PaxDb" id="8022-A0A060WT80"/>
<dbReference type="PANTHER" id="PTHR13850">
    <property type="entry name" value="PLEIOTROPHIN FAMILY MEMBER"/>
    <property type="match status" value="1"/>
</dbReference>
<accession>A0A060WT80</accession>
<feature type="signal peptide" evidence="10">
    <location>
        <begin position="1"/>
        <end position="21"/>
    </location>
</feature>
<dbReference type="STRING" id="8022.A0A060WT80"/>
<dbReference type="Proteomes" id="UP000193380">
    <property type="component" value="Unassembled WGS sequence"/>
</dbReference>
<feature type="domain" description="Pleiotrophin/Midkine C-terminal" evidence="11">
    <location>
        <begin position="176"/>
        <end position="233"/>
    </location>
</feature>
<dbReference type="GO" id="GO:0005576">
    <property type="term" value="C:extracellular region"/>
    <property type="evidence" value="ECO:0007669"/>
    <property type="project" value="UniProtKB-SubCell"/>
</dbReference>
<dbReference type="SUPFAM" id="SSF57288">
    <property type="entry name" value="Midkine"/>
    <property type="match status" value="2"/>
</dbReference>
<dbReference type="Gene3D" id="2.20.60.10">
    <property type="entry name" value="Pleiotrophin/Midkine, N-terminal domain"/>
    <property type="match status" value="1"/>
</dbReference>
<feature type="domain" description="Pleiotrophin/Midkine N-terminal" evidence="12">
    <location>
        <begin position="120"/>
        <end position="175"/>
    </location>
</feature>
<gene>
    <name evidence="13" type="ORF">GSONMT00050889001</name>
</gene>
<dbReference type="InterPro" id="IPR020091">
    <property type="entry name" value="PTN/MK_diS_sf"/>
</dbReference>
<evidence type="ECO:0000256" key="10">
    <source>
        <dbReference type="RuleBase" id="RU369117"/>
    </source>
</evidence>
<keyword evidence="8 10" id="KW-1015">Disulfide bond</keyword>
<keyword evidence="6 10" id="KW-0732">Signal</keyword>
<evidence type="ECO:0000256" key="1">
    <source>
        <dbReference type="ARBA" id="ARBA00004613"/>
    </source>
</evidence>
<dbReference type="Pfam" id="PF05196">
    <property type="entry name" value="PTN_MK_N"/>
    <property type="match status" value="1"/>
</dbReference>
<evidence type="ECO:0000256" key="5">
    <source>
        <dbReference type="ARBA" id="ARBA00022674"/>
    </source>
</evidence>
<proteinExistence type="inferred from homology"/>
<dbReference type="EMBL" id="FR904713">
    <property type="protein sequence ID" value="CDQ70371.1"/>
    <property type="molecule type" value="Genomic_DNA"/>
</dbReference>
<keyword evidence="7 10" id="KW-0339">Growth factor</keyword>
<dbReference type="GO" id="GO:0008083">
    <property type="term" value="F:growth factor activity"/>
    <property type="evidence" value="ECO:0007669"/>
    <property type="project" value="UniProtKB-UniRule"/>
</dbReference>
<evidence type="ECO:0000256" key="8">
    <source>
        <dbReference type="ARBA" id="ARBA00023157"/>
    </source>
</evidence>
<comment type="function">
    <text evidence="10">Secreted protein that functions as cytokine and growth factor and mediates its signal through cell-surface proteoglycan and non-proteoglycan receptors. Regulates many processes like inflammatory response, cell proliferation, cell adhesion, cell growth, cell survival, tissue regeneration, cell differentiation and cell migration.</text>
</comment>
<dbReference type="InterPro" id="IPR038130">
    <property type="entry name" value="PTN/MK_C_dom_sf"/>
</dbReference>
<evidence type="ECO:0000256" key="4">
    <source>
        <dbReference type="ARBA" id="ARBA00022525"/>
    </source>
</evidence>
<dbReference type="PRINTS" id="PR00269">
    <property type="entry name" value="PTNMIDKINE"/>
</dbReference>
<evidence type="ECO:0000259" key="12">
    <source>
        <dbReference type="Pfam" id="PF05196"/>
    </source>
</evidence>